<protein>
    <submittedName>
        <fullName evidence="2">Uncharacterized protein</fullName>
    </submittedName>
</protein>
<reference evidence="2 3" key="1">
    <citation type="submission" date="2016-11" db="EMBL/GenBank/DDBJ databases">
        <authorList>
            <person name="Jaros S."/>
            <person name="Januszkiewicz K."/>
            <person name="Wedrychowicz H."/>
        </authorList>
    </citation>
    <scope>NUCLEOTIDE SEQUENCE [LARGE SCALE GENOMIC DNA]</scope>
    <source>
        <strain evidence="2 3">DSM 3089</strain>
    </source>
</reference>
<keyword evidence="1" id="KW-1133">Transmembrane helix</keyword>
<keyword evidence="1" id="KW-0472">Membrane</keyword>
<dbReference type="STRING" id="1121306.SAMN02745196_02531"/>
<dbReference type="EMBL" id="FQXP01000010">
    <property type="protein sequence ID" value="SHI04796.1"/>
    <property type="molecule type" value="Genomic_DNA"/>
</dbReference>
<keyword evidence="1" id="KW-0812">Transmembrane</keyword>
<organism evidence="2 3">
    <name type="scientific">Clostridium collagenovorans DSM 3089</name>
    <dbReference type="NCBI Taxonomy" id="1121306"/>
    <lineage>
        <taxon>Bacteria</taxon>
        <taxon>Bacillati</taxon>
        <taxon>Bacillota</taxon>
        <taxon>Clostridia</taxon>
        <taxon>Eubacteriales</taxon>
        <taxon>Clostridiaceae</taxon>
        <taxon>Clostridium</taxon>
    </lineage>
</organism>
<feature type="transmembrane region" description="Helical" evidence="1">
    <location>
        <begin position="67"/>
        <end position="88"/>
    </location>
</feature>
<feature type="transmembrane region" description="Helical" evidence="1">
    <location>
        <begin position="135"/>
        <end position="154"/>
    </location>
</feature>
<keyword evidence="3" id="KW-1185">Reference proteome</keyword>
<evidence type="ECO:0000313" key="3">
    <source>
        <dbReference type="Proteomes" id="UP000184526"/>
    </source>
</evidence>
<dbReference type="AlphaFoldDB" id="A0A1M5XYK2"/>
<accession>A0A1M5XYK2</accession>
<sequence>MKSYLYLGYLISMFLITYISIIYTKKYAPNKIKVIYICLFSLIFIRNAVLFYTYLSNNLTNLYLAKGIIYFNLLCFPIAGIMSFYIFLRDNKFNFNNILGVIGILFISYIVNVYLNEANINLIDSLGYIFVSSNIKFIKIFTLVLYGSIMLISLRIFSGKASNKFGGTLIVISSITTIICNYLFYGNDAMIITTYLSEVLWVMTLFYSLIRFKKSH</sequence>
<feature type="transmembrane region" description="Helical" evidence="1">
    <location>
        <begin position="6"/>
        <end position="23"/>
    </location>
</feature>
<proteinExistence type="predicted"/>
<evidence type="ECO:0000313" key="2">
    <source>
        <dbReference type="EMBL" id="SHI04796.1"/>
    </source>
</evidence>
<name>A0A1M5XYK2_9CLOT</name>
<feature type="transmembrane region" description="Helical" evidence="1">
    <location>
        <begin position="190"/>
        <end position="210"/>
    </location>
</feature>
<gene>
    <name evidence="2" type="ORF">SAMN02745196_02531</name>
</gene>
<feature type="transmembrane region" description="Helical" evidence="1">
    <location>
        <begin position="35"/>
        <end position="55"/>
    </location>
</feature>
<dbReference type="Proteomes" id="UP000184526">
    <property type="component" value="Unassembled WGS sequence"/>
</dbReference>
<feature type="transmembrane region" description="Helical" evidence="1">
    <location>
        <begin position="95"/>
        <end position="115"/>
    </location>
</feature>
<evidence type="ECO:0000256" key="1">
    <source>
        <dbReference type="SAM" id="Phobius"/>
    </source>
</evidence>
<feature type="transmembrane region" description="Helical" evidence="1">
    <location>
        <begin position="166"/>
        <end position="184"/>
    </location>
</feature>